<comment type="caution">
    <text evidence="1">The sequence shown here is derived from an EMBL/GenBank/DDBJ whole genome shotgun (WGS) entry which is preliminary data.</text>
</comment>
<evidence type="ECO:0000313" key="2">
    <source>
        <dbReference type="Proteomes" id="UP000821865"/>
    </source>
</evidence>
<organism evidence="1 2">
    <name type="scientific">Dermacentor silvarum</name>
    <name type="common">Tick</name>
    <dbReference type="NCBI Taxonomy" id="543639"/>
    <lineage>
        <taxon>Eukaryota</taxon>
        <taxon>Metazoa</taxon>
        <taxon>Ecdysozoa</taxon>
        <taxon>Arthropoda</taxon>
        <taxon>Chelicerata</taxon>
        <taxon>Arachnida</taxon>
        <taxon>Acari</taxon>
        <taxon>Parasitiformes</taxon>
        <taxon>Ixodida</taxon>
        <taxon>Ixodoidea</taxon>
        <taxon>Ixodidae</taxon>
        <taxon>Rhipicephalinae</taxon>
        <taxon>Dermacentor</taxon>
    </lineage>
</organism>
<dbReference type="Proteomes" id="UP000821865">
    <property type="component" value="Chromosome 7"/>
</dbReference>
<proteinExistence type="predicted"/>
<gene>
    <name evidence="1" type="ORF">HPB49_018580</name>
</gene>
<reference evidence="1" key="1">
    <citation type="submission" date="2020-05" db="EMBL/GenBank/DDBJ databases">
        <title>Large-scale comparative analyses of tick genomes elucidate their genetic diversity and vector capacities.</title>
        <authorList>
            <person name="Jia N."/>
            <person name="Wang J."/>
            <person name="Shi W."/>
            <person name="Du L."/>
            <person name="Sun Y."/>
            <person name="Zhan W."/>
            <person name="Jiang J."/>
            <person name="Wang Q."/>
            <person name="Zhang B."/>
            <person name="Ji P."/>
            <person name="Sakyi L.B."/>
            <person name="Cui X."/>
            <person name="Yuan T."/>
            <person name="Jiang B."/>
            <person name="Yang W."/>
            <person name="Lam T.T.-Y."/>
            <person name="Chang Q."/>
            <person name="Ding S."/>
            <person name="Wang X."/>
            <person name="Zhu J."/>
            <person name="Ruan X."/>
            <person name="Zhao L."/>
            <person name="Wei J."/>
            <person name="Que T."/>
            <person name="Du C."/>
            <person name="Cheng J."/>
            <person name="Dai P."/>
            <person name="Han X."/>
            <person name="Huang E."/>
            <person name="Gao Y."/>
            <person name="Liu J."/>
            <person name="Shao H."/>
            <person name="Ye R."/>
            <person name="Li L."/>
            <person name="Wei W."/>
            <person name="Wang X."/>
            <person name="Wang C."/>
            <person name="Yang T."/>
            <person name="Huo Q."/>
            <person name="Li W."/>
            <person name="Guo W."/>
            <person name="Chen H."/>
            <person name="Zhou L."/>
            <person name="Ni X."/>
            <person name="Tian J."/>
            <person name="Zhou Y."/>
            <person name="Sheng Y."/>
            <person name="Liu T."/>
            <person name="Pan Y."/>
            <person name="Xia L."/>
            <person name="Li J."/>
            <person name="Zhao F."/>
            <person name="Cao W."/>
        </authorList>
    </citation>
    <scope>NUCLEOTIDE SEQUENCE</scope>
    <source>
        <strain evidence="1">Dsil-2018</strain>
    </source>
</reference>
<accession>A0ACB8CGM8</accession>
<keyword evidence="2" id="KW-1185">Reference proteome</keyword>
<protein>
    <submittedName>
        <fullName evidence="1">Uncharacterized protein</fullName>
    </submittedName>
</protein>
<evidence type="ECO:0000313" key="1">
    <source>
        <dbReference type="EMBL" id="KAH7941925.1"/>
    </source>
</evidence>
<dbReference type="EMBL" id="CM023476">
    <property type="protein sequence ID" value="KAH7941925.1"/>
    <property type="molecule type" value="Genomic_DNA"/>
</dbReference>
<sequence length="207" mass="22552">MAWGLTALAVVAFLLLANVLVETGALQCPGITIVSRNSWGARPPRVEVAMKDPRAEHVFIHHTTGPQCKHKTSCIRLVRSQQKHHMDTNRWPDISYNFLVGGDGLVYEGRGFGREGAHTHGYNRVGIAIAFVGDYNRAKPSQRMLLAAKRLISCGVRQVVAGDSGAATWFIRRELGTDPGFRCSFEPRGAEGLMGRGESGDPVVSAE</sequence>
<name>A0ACB8CGM8_DERSI</name>